<comment type="caution">
    <text evidence="2">The sequence shown here is derived from an EMBL/GenBank/DDBJ whole genome shotgun (WGS) entry which is preliminary data.</text>
</comment>
<keyword evidence="3" id="KW-1185">Reference proteome</keyword>
<protein>
    <submittedName>
        <fullName evidence="2">Uncharacterized protein</fullName>
    </submittedName>
</protein>
<keyword evidence="1" id="KW-0732">Signal</keyword>
<organism evidence="2 3">
    <name type="scientific">Paenibacillus lacisoli</name>
    <dbReference type="NCBI Taxonomy" id="3064525"/>
    <lineage>
        <taxon>Bacteria</taxon>
        <taxon>Bacillati</taxon>
        <taxon>Bacillota</taxon>
        <taxon>Bacilli</taxon>
        <taxon>Bacillales</taxon>
        <taxon>Paenibacillaceae</taxon>
        <taxon>Paenibacillus</taxon>
    </lineage>
</organism>
<accession>A0ABT9C7Q3</accession>
<name>A0ABT9C7Q3_9BACL</name>
<feature type="signal peptide" evidence="1">
    <location>
        <begin position="1"/>
        <end position="32"/>
    </location>
</feature>
<sequence length="77" mass="8374">MMSPKAATPTKMFKGLLMTAAVLLILSGCTQQQIEPSLEPVQDHNAASELPVIRDVYSDSDSVHSRVYGESENIDLP</sequence>
<gene>
    <name evidence="2" type="ORF">Q5741_02595</name>
</gene>
<dbReference type="PROSITE" id="PS51257">
    <property type="entry name" value="PROKAR_LIPOPROTEIN"/>
    <property type="match status" value="1"/>
</dbReference>
<proteinExistence type="predicted"/>
<evidence type="ECO:0000313" key="3">
    <source>
        <dbReference type="Proteomes" id="UP001240171"/>
    </source>
</evidence>
<feature type="chain" id="PRO_5046706068" evidence="1">
    <location>
        <begin position="33"/>
        <end position="77"/>
    </location>
</feature>
<reference evidence="2 3" key="1">
    <citation type="submission" date="2023-07" db="EMBL/GenBank/DDBJ databases">
        <title>Paenibacillus sp. JX-17 nov. isolated from soil.</title>
        <authorList>
            <person name="Wan Y."/>
            <person name="Liu B."/>
        </authorList>
    </citation>
    <scope>NUCLEOTIDE SEQUENCE [LARGE SCALE GENOMIC DNA]</scope>
    <source>
        <strain evidence="2 3">JX-17</strain>
    </source>
</reference>
<evidence type="ECO:0000256" key="1">
    <source>
        <dbReference type="SAM" id="SignalP"/>
    </source>
</evidence>
<dbReference type="Proteomes" id="UP001240171">
    <property type="component" value="Unassembled WGS sequence"/>
</dbReference>
<dbReference type="EMBL" id="JAUQTB010000001">
    <property type="protein sequence ID" value="MDO7905302.1"/>
    <property type="molecule type" value="Genomic_DNA"/>
</dbReference>
<evidence type="ECO:0000313" key="2">
    <source>
        <dbReference type="EMBL" id="MDO7905302.1"/>
    </source>
</evidence>